<comment type="caution">
    <text evidence="1">The sequence shown here is derived from an EMBL/GenBank/DDBJ whole genome shotgun (WGS) entry which is preliminary data.</text>
</comment>
<dbReference type="EMBL" id="JALBCA010000198">
    <property type="protein sequence ID" value="KAI2381598.1"/>
    <property type="molecule type" value="Genomic_DNA"/>
</dbReference>
<evidence type="ECO:0000313" key="1">
    <source>
        <dbReference type="EMBL" id="KAI2381598.1"/>
    </source>
</evidence>
<accession>A0ACB8UMB8</accession>
<proteinExistence type="predicted"/>
<organism evidence="1">
    <name type="scientific">Ophidiomyces ophidiicola</name>
    <dbReference type="NCBI Taxonomy" id="1387563"/>
    <lineage>
        <taxon>Eukaryota</taxon>
        <taxon>Fungi</taxon>
        <taxon>Dikarya</taxon>
        <taxon>Ascomycota</taxon>
        <taxon>Pezizomycotina</taxon>
        <taxon>Eurotiomycetes</taxon>
        <taxon>Eurotiomycetidae</taxon>
        <taxon>Onygenales</taxon>
        <taxon>Onygenaceae</taxon>
        <taxon>Ophidiomyces</taxon>
    </lineage>
</organism>
<protein>
    <submittedName>
        <fullName evidence="1">Uncharacterized protein</fullName>
    </submittedName>
</protein>
<gene>
    <name evidence="1" type="ORF">LOY88_006728</name>
</gene>
<sequence length="287" mass="31642">MPSKFALLAFILSVCVQAVPANPPTNQPANINVSKESVLTPELKAARQHIKELEKMFKIKPQAAPYLETNKKWEAPCSQYWLLCPGGAGFFYRQYLQSIEKVEVLYTPVEENRVTNTGTKEASLKTLKSKWLTTGRTTGWSIDAKVSAAFGIGGGDKSVELGVSYSDSTTTSQTDITQVELTMTCPPGYVCAIVTWTFFAKVKGKCLSIPHVQCPNVRNMCNWNDSQQETPHGGSPPFWTLCQQFKGQAEQCKKPNVVDCEVSVPIFEQSGKGYSTLVTLQNKILSS</sequence>
<name>A0ACB8UMB8_9EURO</name>
<reference evidence="1" key="1">
    <citation type="journal article" date="2022" name="bioRxiv">
        <title>Population genetic analysis of Ophidiomyces ophidiicola, the causative agent of snake fungal disease, indicates recent introductions to the USA.</title>
        <authorList>
            <person name="Ladner J.T."/>
            <person name="Palmer J.M."/>
            <person name="Ettinger C.L."/>
            <person name="Stajich J.E."/>
            <person name="Farrell T.M."/>
            <person name="Glorioso B.M."/>
            <person name="Lawson B."/>
            <person name="Price S.J."/>
            <person name="Stengle A.G."/>
            <person name="Grear D.A."/>
            <person name="Lorch J.M."/>
        </authorList>
    </citation>
    <scope>NUCLEOTIDE SEQUENCE</scope>
    <source>
        <strain evidence="1">NWHC 24266-5</strain>
    </source>
</reference>